<proteinExistence type="inferred from homology"/>
<evidence type="ECO:0000256" key="2">
    <source>
        <dbReference type="ARBA" id="ARBA00010131"/>
    </source>
</evidence>
<dbReference type="AlphaFoldDB" id="A0A0C9RHL2"/>
<feature type="transmembrane region" description="Helical" evidence="6">
    <location>
        <begin position="439"/>
        <end position="462"/>
    </location>
</feature>
<comment type="similarity">
    <text evidence="2">Belongs to the ODR-4 family.</text>
</comment>
<dbReference type="Pfam" id="PF14778">
    <property type="entry name" value="ODR4-like"/>
    <property type="match status" value="1"/>
</dbReference>
<dbReference type="PANTHER" id="PTHR33966:SF1">
    <property type="entry name" value="PROTEIN ODR-4 HOMOLOG"/>
    <property type="match status" value="1"/>
</dbReference>
<reference evidence="7" key="1">
    <citation type="submission" date="2015-01" db="EMBL/GenBank/DDBJ databases">
        <title>Transcriptome Assembly of Fopius arisanus.</title>
        <authorList>
            <person name="Geib S."/>
        </authorList>
    </citation>
    <scope>NUCLEOTIDE SEQUENCE</scope>
</reference>
<gene>
    <name evidence="7" type="primary">ODR4</name>
    <name evidence="7" type="ORF">g.60632</name>
</gene>
<evidence type="ECO:0000256" key="1">
    <source>
        <dbReference type="ARBA" id="ARBA00004370"/>
    </source>
</evidence>
<organism evidence="7">
    <name type="scientific">Fopius arisanus</name>
    <dbReference type="NCBI Taxonomy" id="64838"/>
    <lineage>
        <taxon>Eukaryota</taxon>
        <taxon>Metazoa</taxon>
        <taxon>Ecdysozoa</taxon>
        <taxon>Arthropoda</taxon>
        <taxon>Hexapoda</taxon>
        <taxon>Insecta</taxon>
        <taxon>Pterygota</taxon>
        <taxon>Neoptera</taxon>
        <taxon>Endopterygota</taxon>
        <taxon>Hymenoptera</taxon>
        <taxon>Apocrita</taxon>
        <taxon>Ichneumonoidea</taxon>
        <taxon>Braconidae</taxon>
        <taxon>Opiinae</taxon>
        <taxon>Fopius</taxon>
    </lineage>
</organism>
<dbReference type="GO" id="GO:0016020">
    <property type="term" value="C:membrane"/>
    <property type="evidence" value="ECO:0007669"/>
    <property type="project" value="UniProtKB-SubCell"/>
</dbReference>
<evidence type="ECO:0000256" key="4">
    <source>
        <dbReference type="ARBA" id="ARBA00022989"/>
    </source>
</evidence>
<evidence type="ECO:0000256" key="3">
    <source>
        <dbReference type="ARBA" id="ARBA00022692"/>
    </source>
</evidence>
<name>A0A0C9RHL2_9HYME</name>
<evidence type="ECO:0000256" key="6">
    <source>
        <dbReference type="SAM" id="Phobius"/>
    </source>
</evidence>
<keyword evidence="3 6" id="KW-0812">Transmembrane</keyword>
<protein>
    <submittedName>
        <fullName evidence="7">ODR4 protein</fullName>
    </submittedName>
</protein>
<keyword evidence="5 6" id="KW-0472">Membrane</keyword>
<dbReference type="GO" id="GO:0012505">
    <property type="term" value="C:endomembrane system"/>
    <property type="evidence" value="ECO:0007669"/>
    <property type="project" value="TreeGrafter"/>
</dbReference>
<sequence>MGRSVYAGQSLLNYLISLSDSDTYTVGLILGQSTDQRDYVIHLARTPPPAPKDVIEETLIGSTTNIQQESPVKLSKSVKDVPSSWVADHALHVTRMLPGGMWVLGIFVVGPSDCFSDSSDTQQLKSIISSLHKNFESSPYLYGNNPRESLILTFNSLTKKFSCKSFDVKLNNSMKNADWKFQDNITKWYQLETRVDLDQVFPVVDGEESETLKQQLQNILNDMSDIINSSLVIIEGDKRPSDQLIEIVGNKKKKERKELKSNESDESISDKSLQATIYVPCPMKSERELREVNCVASIRLVGQIGSRTFVHQKSTIMEATDIIKQDIMRSLASRLEMHWDSLLEEENELPEDNFTLHEPPRRVLVALPQSRITLSDYLFPGEGPQEALISLQELLDLQVQESSVQEELELQVDPSEFYCQNEINTEPTEHGKLVNNNQFMVYVSGLAAAILFLIAAVIIHYIY</sequence>
<evidence type="ECO:0000313" key="7">
    <source>
        <dbReference type="EMBL" id="JAG76188.1"/>
    </source>
</evidence>
<accession>A0A0C9RHL2</accession>
<dbReference type="GO" id="GO:0008104">
    <property type="term" value="P:intracellular protein localization"/>
    <property type="evidence" value="ECO:0007669"/>
    <property type="project" value="TreeGrafter"/>
</dbReference>
<keyword evidence="4 6" id="KW-1133">Transmembrane helix</keyword>
<dbReference type="EMBL" id="GBYB01006421">
    <property type="protein sequence ID" value="JAG76188.1"/>
    <property type="molecule type" value="Transcribed_RNA"/>
</dbReference>
<evidence type="ECO:0000256" key="5">
    <source>
        <dbReference type="ARBA" id="ARBA00023136"/>
    </source>
</evidence>
<comment type="subcellular location">
    <subcellularLocation>
        <location evidence="1">Membrane</location>
    </subcellularLocation>
</comment>
<dbReference type="PANTHER" id="PTHR33966">
    <property type="entry name" value="PROTEIN ODR-4 HOMOLOG"/>
    <property type="match status" value="1"/>
</dbReference>
<dbReference type="InterPro" id="IPR029454">
    <property type="entry name" value="ODR-4-like"/>
</dbReference>